<dbReference type="GO" id="GO:0003723">
    <property type="term" value="F:RNA binding"/>
    <property type="evidence" value="ECO:0007669"/>
    <property type="project" value="InterPro"/>
</dbReference>
<evidence type="ECO:0000313" key="4">
    <source>
        <dbReference type="Proteomes" id="UP001293593"/>
    </source>
</evidence>
<comment type="caution">
    <text evidence="3">The sequence shown here is derived from an EMBL/GenBank/DDBJ whole genome shotgun (WGS) entry which is preliminary data.</text>
</comment>
<feature type="repeat" description="PPR" evidence="2">
    <location>
        <begin position="426"/>
        <end position="461"/>
    </location>
</feature>
<dbReference type="NCBIfam" id="TIGR00756">
    <property type="entry name" value="PPR"/>
    <property type="match status" value="7"/>
</dbReference>
<accession>A0AAE1INT0</accession>
<keyword evidence="1" id="KW-0677">Repeat</keyword>
<dbReference type="AlphaFoldDB" id="A0AAE1INT0"/>
<protein>
    <recommendedName>
        <fullName evidence="5">Pentatricopeptide repeat-containing protein</fullName>
    </recommendedName>
</protein>
<keyword evidence="4" id="KW-1185">Reference proteome</keyword>
<evidence type="ECO:0008006" key="5">
    <source>
        <dbReference type="Google" id="ProtNLM"/>
    </source>
</evidence>
<feature type="repeat" description="PPR" evidence="2">
    <location>
        <begin position="289"/>
        <end position="323"/>
    </location>
</feature>
<dbReference type="InterPro" id="IPR011990">
    <property type="entry name" value="TPR-like_helical_dom_sf"/>
</dbReference>
<feature type="repeat" description="PPR" evidence="2">
    <location>
        <begin position="227"/>
        <end position="261"/>
    </location>
</feature>
<dbReference type="Proteomes" id="UP001293593">
    <property type="component" value="Unassembled WGS sequence"/>
</dbReference>
<feature type="repeat" description="PPR" evidence="2">
    <location>
        <begin position="391"/>
        <end position="425"/>
    </location>
</feature>
<dbReference type="FunFam" id="1.25.40.10:FF:000709">
    <property type="entry name" value="Pentatricopeptide repeat-containing protein At2g21090"/>
    <property type="match status" value="1"/>
</dbReference>
<dbReference type="PANTHER" id="PTHR47926:SF465">
    <property type="entry name" value="PENTATRICOPEPTIDE REPEAT (PPR-LIKE) SUPERFAMILY PROTEIN"/>
    <property type="match status" value="1"/>
</dbReference>
<evidence type="ECO:0000313" key="3">
    <source>
        <dbReference type="EMBL" id="KAK4253202.1"/>
    </source>
</evidence>
<dbReference type="InterPro" id="IPR002885">
    <property type="entry name" value="PPR_rpt"/>
</dbReference>
<dbReference type="Gene3D" id="1.25.40.10">
    <property type="entry name" value="Tetratricopeptide repeat domain"/>
    <property type="match status" value="4"/>
</dbReference>
<dbReference type="Pfam" id="PF01535">
    <property type="entry name" value="PPR"/>
    <property type="match status" value="5"/>
</dbReference>
<dbReference type="EMBL" id="JAWXYG010000017">
    <property type="protein sequence ID" value="KAK4253202.1"/>
    <property type="molecule type" value="Genomic_DNA"/>
</dbReference>
<name>A0AAE1INT0_9FABA</name>
<dbReference type="InterPro" id="IPR046848">
    <property type="entry name" value="E_motif"/>
</dbReference>
<dbReference type="Pfam" id="PF20431">
    <property type="entry name" value="E_motif"/>
    <property type="match status" value="1"/>
</dbReference>
<sequence>MLFSPLHTQKLTPERPRPNKRRLANICIVKSILEASSIGQLSQAVSSLDLLIIKGIRLPSRILGHLLRQCAETKSFREGKLVHLHLKLTGLKRPTTFLANHLICMYFRCGHHIEACKVFDKMEVRNLYSWNNMLSGYVKLGMINQARRCFDKMPEKDYISWNTMVIGYAQNGIFDEALDFYRQLRRLSIGYNEFSFAGVLTACVKLKEVELSRQIHGQVLVTGFSSNVVISSSLLDAYAKCGKMEDARRLFDEMPLKDVLVWTTLVSGYANWGDMNSAVELFNQMPQKNSISWTSLIGGYAKLGLGHEALEVFRKMIMHHVKPDQFTYSSCLSACSITASFNLGKQIHAHLIRNNIRVNNIVVSAIIDMYSNCGSMENAKQIFHVMGDKQDVVIWNTMIAALAHHGHGIEAILLLKELLRSGVKPNRVTFVVILNACSHSGLVQEGIEFFNSMNRDHGVAPDEEHYACLIDLLGRAGRFNELMKHLQMMDCKPGDHVLNALLGVCRIHGNMEIGRETAEHLIELEPKSSGAYVMLSSIYAAIGKWELVEKVRQLMDTRQVKKELAISWIEIDNKVHAFTVADASHPLKETIYSVLGHLGNQMEDNLL</sequence>
<gene>
    <name evidence="3" type="ORF">QN277_010796</name>
</gene>
<dbReference type="FunFam" id="1.25.40.10:FF:000031">
    <property type="entry name" value="Pentatricopeptide repeat-containing protein mitochondrial"/>
    <property type="match status" value="1"/>
</dbReference>
<dbReference type="SUPFAM" id="SSF48452">
    <property type="entry name" value="TPR-like"/>
    <property type="match status" value="1"/>
</dbReference>
<dbReference type="PANTHER" id="PTHR47926">
    <property type="entry name" value="PENTATRICOPEPTIDE REPEAT-CONTAINING PROTEIN"/>
    <property type="match status" value="1"/>
</dbReference>
<dbReference type="GO" id="GO:0009451">
    <property type="term" value="P:RNA modification"/>
    <property type="evidence" value="ECO:0007669"/>
    <property type="project" value="InterPro"/>
</dbReference>
<reference evidence="3" key="1">
    <citation type="submission" date="2023-10" db="EMBL/GenBank/DDBJ databases">
        <title>Chromosome-level genome of the transformable northern wattle, Acacia crassicarpa.</title>
        <authorList>
            <person name="Massaro I."/>
            <person name="Sinha N.R."/>
            <person name="Poethig S."/>
            <person name="Leichty A.R."/>
        </authorList>
    </citation>
    <scope>NUCLEOTIDE SEQUENCE</scope>
    <source>
        <strain evidence="3">Acra3RX</strain>
        <tissue evidence="3">Leaf</tissue>
    </source>
</reference>
<dbReference type="PROSITE" id="PS51375">
    <property type="entry name" value="PPR"/>
    <property type="match status" value="5"/>
</dbReference>
<dbReference type="FunFam" id="1.25.40.10:FF:000442">
    <property type="entry name" value="Pentatricopeptide repeat-containing protein At3g49710"/>
    <property type="match status" value="1"/>
</dbReference>
<proteinExistence type="predicted"/>
<evidence type="ECO:0000256" key="2">
    <source>
        <dbReference type="PROSITE-ProRule" id="PRU00708"/>
    </source>
</evidence>
<evidence type="ECO:0000256" key="1">
    <source>
        <dbReference type="ARBA" id="ARBA00022737"/>
    </source>
</evidence>
<dbReference type="Pfam" id="PF13041">
    <property type="entry name" value="PPR_2"/>
    <property type="match status" value="2"/>
</dbReference>
<feature type="repeat" description="PPR" evidence="2">
    <location>
        <begin position="126"/>
        <end position="160"/>
    </location>
</feature>
<dbReference type="InterPro" id="IPR046960">
    <property type="entry name" value="PPR_At4g14850-like_plant"/>
</dbReference>
<organism evidence="3 4">
    <name type="scientific">Acacia crassicarpa</name>
    <name type="common">northern wattle</name>
    <dbReference type="NCBI Taxonomy" id="499986"/>
    <lineage>
        <taxon>Eukaryota</taxon>
        <taxon>Viridiplantae</taxon>
        <taxon>Streptophyta</taxon>
        <taxon>Embryophyta</taxon>
        <taxon>Tracheophyta</taxon>
        <taxon>Spermatophyta</taxon>
        <taxon>Magnoliopsida</taxon>
        <taxon>eudicotyledons</taxon>
        <taxon>Gunneridae</taxon>
        <taxon>Pentapetalae</taxon>
        <taxon>rosids</taxon>
        <taxon>fabids</taxon>
        <taxon>Fabales</taxon>
        <taxon>Fabaceae</taxon>
        <taxon>Caesalpinioideae</taxon>
        <taxon>mimosoid clade</taxon>
        <taxon>Acacieae</taxon>
        <taxon>Acacia</taxon>
    </lineage>
</organism>
<dbReference type="FunFam" id="1.25.40.10:FF:000366">
    <property type="entry name" value="Pentatricopeptide (PPR) repeat-containing protein"/>
    <property type="match status" value="1"/>
</dbReference>